<dbReference type="EMBL" id="CGIG01000001">
    <property type="protein sequence ID" value="CPR20671.1"/>
    <property type="molecule type" value="Genomic_DNA"/>
</dbReference>
<sequence>MILIFIYSKYFAVIIDNNFYYHAYGLNKSSAYFVLFEHITEACHFPASVLL</sequence>
<organism evidence="1 2">
    <name type="scientific">Brenneria goodwinii</name>
    <dbReference type="NCBI Taxonomy" id="1109412"/>
    <lineage>
        <taxon>Bacteria</taxon>
        <taxon>Pseudomonadati</taxon>
        <taxon>Pseudomonadota</taxon>
        <taxon>Gammaproteobacteria</taxon>
        <taxon>Enterobacterales</taxon>
        <taxon>Pectobacteriaceae</taxon>
        <taxon>Brenneria</taxon>
    </lineage>
</organism>
<gene>
    <name evidence="1" type="ORF">BN1221_04448</name>
</gene>
<name>A0A0G4K180_9GAMM</name>
<dbReference type="AlphaFoldDB" id="A0A0G4K180"/>
<proteinExistence type="predicted"/>
<accession>A0A0G4K180</accession>
<dbReference type="STRING" id="1109412.BN1221_04448"/>
<evidence type="ECO:0000313" key="2">
    <source>
        <dbReference type="Proteomes" id="UP000044377"/>
    </source>
</evidence>
<dbReference type="Proteomes" id="UP000044377">
    <property type="component" value="Unassembled WGS sequence"/>
</dbReference>
<protein>
    <submittedName>
        <fullName evidence="1">Uncharacterized protein</fullName>
    </submittedName>
</protein>
<reference evidence="2" key="1">
    <citation type="submission" date="2015-01" db="EMBL/GenBank/DDBJ databases">
        <authorList>
            <person name="Paterson Steve"/>
        </authorList>
    </citation>
    <scope>NUCLEOTIDE SEQUENCE [LARGE SCALE GENOMIC DNA]</scope>
    <source>
        <strain evidence="2">OBR1</strain>
    </source>
</reference>
<keyword evidence="2" id="KW-1185">Reference proteome</keyword>
<evidence type="ECO:0000313" key="1">
    <source>
        <dbReference type="EMBL" id="CPR20671.1"/>
    </source>
</evidence>